<evidence type="ECO:0000313" key="3">
    <source>
        <dbReference type="Proteomes" id="UP000004095"/>
    </source>
</evidence>
<keyword evidence="1" id="KW-0472">Membrane</keyword>
<comment type="caution">
    <text evidence="2">The sequence shown here is derived from an EMBL/GenBank/DDBJ whole genome shotgun (WGS) entry which is preliminary data.</text>
</comment>
<feature type="transmembrane region" description="Helical" evidence="1">
    <location>
        <begin position="69"/>
        <end position="87"/>
    </location>
</feature>
<organism evidence="2 3">
    <name type="scientific">Microscilla marina ATCC 23134</name>
    <dbReference type="NCBI Taxonomy" id="313606"/>
    <lineage>
        <taxon>Bacteria</taxon>
        <taxon>Pseudomonadati</taxon>
        <taxon>Bacteroidota</taxon>
        <taxon>Cytophagia</taxon>
        <taxon>Cytophagales</taxon>
        <taxon>Microscillaceae</taxon>
        <taxon>Microscilla</taxon>
    </lineage>
</organism>
<dbReference type="OrthoDB" id="979693at2"/>
<evidence type="ECO:0000313" key="2">
    <source>
        <dbReference type="EMBL" id="EAY28560.1"/>
    </source>
</evidence>
<gene>
    <name evidence="2" type="ORF">M23134_04407</name>
</gene>
<feature type="transmembrane region" description="Helical" evidence="1">
    <location>
        <begin position="184"/>
        <end position="205"/>
    </location>
</feature>
<dbReference type="EMBL" id="AAWS01000015">
    <property type="protein sequence ID" value="EAY28560.1"/>
    <property type="molecule type" value="Genomic_DNA"/>
</dbReference>
<evidence type="ECO:0000256" key="1">
    <source>
        <dbReference type="SAM" id="Phobius"/>
    </source>
</evidence>
<dbReference type="Proteomes" id="UP000004095">
    <property type="component" value="Unassembled WGS sequence"/>
</dbReference>
<sequence length="352" mass="40116">MVLSTHFRAVLLTSLLCLVLAVALVLSNTPWLALHQTLATGITYDLVLIAPFIYFLLIRQSPIPTTTVVPFFGLMLLLATYMLPVHQQQHLQMIKHFVLPVVELVVLGVVVYKIRKVSKRYKQNVATSYDFFTALKEALTILFPPRASEIIAVEFGVIYYGFIAWKKRPLKSNEFSYHRKSGTVLLLGVFVFMLIVETFILHILLEQWSLVAAWILTGLGIYSLLQLIGFARSLSKRPTVICPDELRLHYGILSETTIALAEIAAVQTLPQTHKITYNDEARSLSPLGEMEKPNVMIRLRTQGELVTLYGFRRSYRTLYLHLDTPQEFTNQINHRISSLPSDNIIPPFHFFT</sequence>
<protein>
    <submittedName>
        <fullName evidence="2">Membrane protein, putative</fullName>
    </submittedName>
</protein>
<dbReference type="AlphaFoldDB" id="A1ZM28"/>
<dbReference type="RefSeq" id="WP_002697817.1">
    <property type="nucleotide sequence ID" value="NZ_AAWS01000015.1"/>
</dbReference>
<keyword evidence="3" id="KW-1185">Reference proteome</keyword>
<reference evidence="2 3" key="1">
    <citation type="submission" date="2007-01" db="EMBL/GenBank/DDBJ databases">
        <authorList>
            <person name="Haygood M."/>
            <person name="Podell S."/>
            <person name="Anderson C."/>
            <person name="Hopkinson B."/>
            <person name="Roe K."/>
            <person name="Barbeau K."/>
            <person name="Gaasterland T."/>
            <person name="Ferriera S."/>
            <person name="Johnson J."/>
            <person name="Kravitz S."/>
            <person name="Beeson K."/>
            <person name="Sutton G."/>
            <person name="Rogers Y.-H."/>
            <person name="Friedman R."/>
            <person name="Frazier M."/>
            <person name="Venter J.C."/>
        </authorList>
    </citation>
    <scope>NUCLEOTIDE SEQUENCE [LARGE SCALE GENOMIC DNA]</scope>
    <source>
        <strain evidence="2 3">ATCC 23134</strain>
    </source>
</reference>
<accession>A1ZM28</accession>
<feature type="transmembrane region" description="Helical" evidence="1">
    <location>
        <begin position="37"/>
        <end position="57"/>
    </location>
</feature>
<dbReference type="eggNOG" id="ENOG502Z9IG">
    <property type="taxonomic scope" value="Bacteria"/>
</dbReference>
<keyword evidence="1" id="KW-0812">Transmembrane</keyword>
<feature type="transmembrane region" description="Helical" evidence="1">
    <location>
        <begin position="211"/>
        <end position="231"/>
    </location>
</feature>
<proteinExistence type="predicted"/>
<keyword evidence="1" id="KW-1133">Transmembrane helix</keyword>
<feature type="transmembrane region" description="Helical" evidence="1">
    <location>
        <begin position="93"/>
        <end position="112"/>
    </location>
</feature>
<name>A1ZM28_MICM2</name>